<keyword evidence="1" id="KW-1133">Transmembrane helix</keyword>
<dbReference type="AlphaFoldDB" id="A0A7R9AYQ4"/>
<feature type="transmembrane region" description="Helical" evidence="1">
    <location>
        <begin position="127"/>
        <end position="147"/>
    </location>
</feature>
<evidence type="ECO:0000313" key="2">
    <source>
        <dbReference type="EMBL" id="CAD7262990.1"/>
    </source>
</evidence>
<keyword evidence="1" id="KW-0812">Transmembrane</keyword>
<feature type="transmembrane region" description="Helical" evidence="1">
    <location>
        <begin position="86"/>
        <end position="107"/>
    </location>
</feature>
<organism evidence="2">
    <name type="scientific">Timema shepardi</name>
    <name type="common">Walking stick</name>
    <dbReference type="NCBI Taxonomy" id="629360"/>
    <lineage>
        <taxon>Eukaryota</taxon>
        <taxon>Metazoa</taxon>
        <taxon>Ecdysozoa</taxon>
        <taxon>Arthropoda</taxon>
        <taxon>Hexapoda</taxon>
        <taxon>Insecta</taxon>
        <taxon>Pterygota</taxon>
        <taxon>Neoptera</taxon>
        <taxon>Polyneoptera</taxon>
        <taxon>Phasmatodea</taxon>
        <taxon>Timematodea</taxon>
        <taxon>Timematoidea</taxon>
        <taxon>Timematidae</taxon>
        <taxon>Timema</taxon>
    </lineage>
</organism>
<protein>
    <submittedName>
        <fullName evidence="2">Uncharacterized protein</fullName>
    </submittedName>
</protein>
<proteinExistence type="predicted"/>
<reference evidence="2" key="1">
    <citation type="submission" date="2020-11" db="EMBL/GenBank/DDBJ databases">
        <authorList>
            <person name="Tran Van P."/>
        </authorList>
    </citation>
    <scope>NUCLEOTIDE SEQUENCE</scope>
</reference>
<dbReference type="EMBL" id="OC003230">
    <property type="protein sequence ID" value="CAD7262990.1"/>
    <property type="molecule type" value="Genomic_DNA"/>
</dbReference>
<accession>A0A7R9AYQ4</accession>
<gene>
    <name evidence="2" type="ORF">TSIB3V08_LOCUS7084</name>
</gene>
<sequence>MISCTLSPEDWDTPQPPNCSLTSCHRQEDLVPPSVNDVCSLSGVNSCKGGIQNRFKTETKRRFKLFESLVIWAQHPVNRIRVRTNLAIISLLAVFTGAMLTLGLMGMKHFINNDSPVSKTQVWMNSVVVSFMGVIVLGFWISIYLIARDELGPWYHWWTRCVNVNLILDDGPHPAA</sequence>
<evidence type="ECO:0000256" key="1">
    <source>
        <dbReference type="SAM" id="Phobius"/>
    </source>
</evidence>
<keyword evidence="1" id="KW-0472">Membrane</keyword>
<name>A0A7R9AYQ4_TIMSH</name>